<gene>
    <name evidence="5" type="ORF">DKT75_01220</name>
</gene>
<dbReference type="RefSeq" id="WP_109821616.1">
    <property type="nucleotide sequence ID" value="NZ_QGKL01000006.1"/>
</dbReference>
<dbReference type="SUPFAM" id="SSF53822">
    <property type="entry name" value="Periplasmic binding protein-like I"/>
    <property type="match status" value="1"/>
</dbReference>
<dbReference type="SUPFAM" id="SSF46785">
    <property type="entry name" value="Winged helix' DNA-binding domain"/>
    <property type="match status" value="1"/>
</dbReference>
<evidence type="ECO:0000256" key="2">
    <source>
        <dbReference type="ARBA" id="ARBA00023125"/>
    </source>
</evidence>
<dbReference type="PRINTS" id="PR00035">
    <property type="entry name" value="HTHGNTR"/>
</dbReference>
<feature type="domain" description="HTH gntR-type" evidence="4">
    <location>
        <begin position="5"/>
        <end position="71"/>
    </location>
</feature>
<dbReference type="InterPro" id="IPR028082">
    <property type="entry name" value="Peripla_BP_I"/>
</dbReference>
<evidence type="ECO:0000256" key="3">
    <source>
        <dbReference type="ARBA" id="ARBA00023163"/>
    </source>
</evidence>
<dbReference type="EMBL" id="QGKL01000006">
    <property type="protein sequence ID" value="PWQ99350.1"/>
    <property type="molecule type" value="Genomic_DNA"/>
</dbReference>
<dbReference type="PROSITE" id="PS50949">
    <property type="entry name" value="HTH_GNTR"/>
    <property type="match status" value="1"/>
</dbReference>
<dbReference type="Proteomes" id="UP000245506">
    <property type="component" value="Unassembled WGS sequence"/>
</dbReference>
<dbReference type="InterPro" id="IPR000524">
    <property type="entry name" value="Tscrpt_reg_HTH_GntR"/>
</dbReference>
<dbReference type="InterPro" id="IPR046335">
    <property type="entry name" value="LacI/GalR-like_sensor"/>
</dbReference>
<dbReference type="PANTHER" id="PTHR30146:SF149">
    <property type="entry name" value="HTH-TYPE TRANSCRIPTIONAL REGULATOR EBGR"/>
    <property type="match status" value="1"/>
</dbReference>
<dbReference type="OrthoDB" id="6619319at2"/>
<evidence type="ECO:0000259" key="4">
    <source>
        <dbReference type="PROSITE" id="PS50949"/>
    </source>
</evidence>
<reference evidence="5 6" key="1">
    <citation type="submission" date="2018-05" db="EMBL/GenBank/DDBJ databases">
        <title>Leucothrix arctica sp. nov., isolated from Arctic seawater.</title>
        <authorList>
            <person name="Choi A."/>
            <person name="Baek K."/>
        </authorList>
    </citation>
    <scope>NUCLEOTIDE SEQUENCE [LARGE SCALE GENOMIC DNA]</scope>
    <source>
        <strain evidence="5 6">IMCC9719</strain>
    </source>
</reference>
<dbReference type="AlphaFoldDB" id="A0A317CSD7"/>
<dbReference type="CDD" id="cd06267">
    <property type="entry name" value="PBP1_LacI_sugar_binding-like"/>
    <property type="match status" value="1"/>
</dbReference>
<accession>A0A317CSD7</accession>
<dbReference type="CDD" id="cd07377">
    <property type="entry name" value="WHTH_GntR"/>
    <property type="match status" value="1"/>
</dbReference>
<dbReference type="GO" id="GO:0000976">
    <property type="term" value="F:transcription cis-regulatory region binding"/>
    <property type="evidence" value="ECO:0007669"/>
    <property type="project" value="TreeGrafter"/>
</dbReference>
<dbReference type="InterPro" id="IPR036388">
    <property type="entry name" value="WH-like_DNA-bd_sf"/>
</dbReference>
<comment type="caution">
    <text evidence="5">The sequence shown here is derived from an EMBL/GenBank/DDBJ whole genome shotgun (WGS) entry which is preliminary data.</text>
</comment>
<keyword evidence="1" id="KW-0805">Transcription regulation</keyword>
<keyword evidence="2" id="KW-0238">DNA-binding</keyword>
<dbReference type="SMART" id="SM00345">
    <property type="entry name" value="HTH_GNTR"/>
    <property type="match status" value="1"/>
</dbReference>
<dbReference type="Gene3D" id="3.40.50.2300">
    <property type="match status" value="2"/>
</dbReference>
<dbReference type="Pfam" id="PF00392">
    <property type="entry name" value="GntR"/>
    <property type="match status" value="1"/>
</dbReference>
<keyword evidence="6" id="KW-1185">Reference proteome</keyword>
<sequence>MSDTTPKYIFVENHIKAAIKKKELVDKLPGERTLAAQLGVSYMTVRKSVENLVTQGVLYKVPTKGTYVNYEKPQRSKNYTIGYFLDATMIAGISSPYYSLIFDAIEKVAAKDDYSVVYFSDNNPDRLNRTLSKVDGVIATCIPRIEHVILEMKQSVPVVVIENSAADKVIPSVIIDNFNADVESVDYACSLGHSKIGFMTGLDDSDVGKNRYAGYQYGLRKNKIELDKSLVFNGNYSYQSGIEGAEYFLTLDELPTTVICANDSMALGAIRHFRQEGLNIPEDISIIGFDNIDVAAQIVPSLTTIASPIDEIAKHSFSILKALIDGKTIEQQHIALPAHLIIRDSCATAKNKSAAA</sequence>
<name>A0A317CSD7_9GAMM</name>
<evidence type="ECO:0000313" key="5">
    <source>
        <dbReference type="EMBL" id="PWQ99350.1"/>
    </source>
</evidence>
<evidence type="ECO:0000256" key="1">
    <source>
        <dbReference type="ARBA" id="ARBA00023015"/>
    </source>
</evidence>
<evidence type="ECO:0000313" key="6">
    <source>
        <dbReference type="Proteomes" id="UP000245506"/>
    </source>
</evidence>
<dbReference type="Pfam" id="PF13377">
    <property type="entry name" value="Peripla_BP_3"/>
    <property type="match status" value="1"/>
</dbReference>
<protein>
    <recommendedName>
        <fullName evidence="4">HTH gntR-type domain-containing protein</fullName>
    </recommendedName>
</protein>
<organism evidence="5 6">
    <name type="scientific">Leucothrix arctica</name>
    <dbReference type="NCBI Taxonomy" id="1481894"/>
    <lineage>
        <taxon>Bacteria</taxon>
        <taxon>Pseudomonadati</taxon>
        <taxon>Pseudomonadota</taxon>
        <taxon>Gammaproteobacteria</taxon>
        <taxon>Thiotrichales</taxon>
        <taxon>Thiotrichaceae</taxon>
        <taxon>Leucothrix</taxon>
    </lineage>
</organism>
<dbReference type="InterPro" id="IPR036390">
    <property type="entry name" value="WH_DNA-bd_sf"/>
</dbReference>
<dbReference type="GO" id="GO:0003700">
    <property type="term" value="F:DNA-binding transcription factor activity"/>
    <property type="evidence" value="ECO:0007669"/>
    <property type="project" value="InterPro"/>
</dbReference>
<dbReference type="Gene3D" id="1.10.10.10">
    <property type="entry name" value="Winged helix-like DNA-binding domain superfamily/Winged helix DNA-binding domain"/>
    <property type="match status" value="1"/>
</dbReference>
<proteinExistence type="predicted"/>
<dbReference type="PANTHER" id="PTHR30146">
    <property type="entry name" value="LACI-RELATED TRANSCRIPTIONAL REPRESSOR"/>
    <property type="match status" value="1"/>
</dbReference>
<keyword evidence="3" id="KW-0804">Transcription</keyword>